<proteinExistence type="predicted"/>
<gene>
    <name evidence="2" type="ORF">ACFOYY_42325</name>
</gene>
<evidence type="ECO:0000259" key="1">
    <source>
        <dbReference type="Pfam" id="PF04149"/>
    </source>
</evidence>
<accession>A0ABV8FI04</accession>
<feature type="domain" description="DUF397" evidence="1">
    <location>
        <begin position="8"/>
        <end position="61"/>
    </location>
</feature>
<protein>
    <submittedName>
        <fullName evidence="2">DUF397 domain-containing protein</fullName>
    </submittedName>
</protein>
<dbReference type="EMBL" id="JBHSBC010000069">
    <property type="protein sequence ID" value="MFC3986827.1"/>
    <property type="molecule type" value="Genomic_DNA"/>
</dbReference>
<keyword evidence="3" id="KW-1185">Reference proteome</keyword>
<dbReference type="Proteomes" id="UP001595698">
    <property type="component" value="Unassembled WGS sequence"/>
</dbReference>
<evidence type="ECO:0000313" key="3">
    <source>
        <dbReference type="Proteomes" id="UP001595698"/>
    </source>
</evidence>
<sequence length="67" mass="7085">MSPDLSNAEFHKSSLTANSNDCVEVATNLPGLVAVRDSKDPSGPTLTFSASRWNAFVNGVKLGTFDV</sequence>
<dbReference type="RefSeq" id="WP_386197172.1">
    <property type="nucleotide sequence ID" value="NZ_JBHSBC010000069.1"/>
</dbReference>
<reference evidence="3" key="1">
    <citation type="journal article" date="2019" name="Int. J. Syst. Evol. Microbiol.">
        <title>The Global Catalogue of Microorganisms (GCM) 10K type strain sequencing project: providing services to taxonomists for standard genome sequencing and annotation.</title>
        <authorList>
            <consortium name="The Broad Institute Genomics Platform"/>
            <consortium name="The Broad Institute Genome Sequencing Center for Infectious Disease"/>
            <person name="Wu L."/>
            <person name="Ma J."/>
        </authorList>
    </citation>
    <scope>NUCLEOTIDE SEQUENCE [LARGE SCALE GENOMIC DNA]</scope>
    <source>
        <strain evidence="3">TBRC 7912</strain>
    </source>
</reference>
<name>A0ABV8FI04_9ACTN</name>
<comment type="caution">
    <text evidence="2">The sequence shown here is derived from an EMBL/GenBank/DDBJ whole genome shotgun (WGS) entry which is preliminary data.</text>
</comment>
<dbReference type="InterPro" id="IPR007278">
    <property type="entry name" value="DUF397"/>
</dbReference>
<evidence type="ECO:0000313" key="2">
    <source>
        <dbReference type="EMBL" id="MFC3986827.1"/>
    </source>
</evidence>
<dbReference type="Pfam" id="PF04149">
    <property type="entry name" value="DUF397"/>
    <property type="match status" value="1"/>
</dbReference>
<organism evidence="2 3">
    <name type="scientific">Streptosporangium jomthongense</name>
    <dbReference type="NCBI Taxonomy" id="1193683"/>
    <lineage>
        <taxon>Bacteria</taxon>
        <taxon>Bacillati</taxon>
        <taxon>Actinomycetota</taxon>
        <taxon>Actinomycetes</taxon>
        <taxon>Streptosporangiales</taxon>
        <taxon>Streptosporangiaceae</taxon>
        <taxon>Streptosporangium</taxon>
    </lineage>
</organism>